<keyword evidence="10" id="KW-1185">Reference proteome</keyword>
<dbReference type="PANTHER" id="PTHR10972:SF205">
    <property type="entry name" value="OXYSTEROL-BINDING PROTEIN 1"/>
    <property type="match status" value="1"/>
</dbReference>
<dbReference type="PhylomeDB" id="A0A0D2WVN6"/>
<dbReference type="SUPFAM" id="SSF50729">
    <property type="entry name" value="PH domain-like"/>
    <property type="match status" value="1"/>
</dbReference>
<dbReference type="STRING" id="595528.A0A0D2WVN6"/>
<organism evidence="9 10">
    <name type="scientific">Capsaspora owczarzaki (strain ATCC 30864)</name>
    <dbReference type="NCBI Taxonomy" id="595528"/>
    <lineage>
        <taxon>Eukaryota</taxon>
        <taxon>Filasterea</taxon>
        <taxon>Capsaspora</taxon>
    </lineage>
</organism>
<keyword evidence="2" id="KW-0813">Transport</keyword>
<dbReference type="InterPro" id="IPR018494">
    <property type="entry name" value="Oxysterol-bd_CS"/>
</dbReference>
<feature type="compositionally biased region" description="Low complexity" evidence="7">
    <location>
        <begin position="283"/>
        <end position="303"/>
    </location>
</feature>
<dbReference type="Pfam" id="PF01237">
    <property type="entry name" value="Oxysterol_BP"/>
    <property type="match status" value="1"/>
</dbReference>
<dbReference type="SUPFAM" id="SSF144000">
    <property type="entry name" value="Oxysterol-binding protein-like"/>
    <property type="match status" value="1"/>
</dbReference>
<dbReference type="Gene3D" id="3.30.70.3490">
    <property type="match status" value="1"/>
</dbReference>
<dbReference type="GO" id="GO:0097038">
    <property type="term" value="C:perinuclear endoplasmic reticulum"/>
    <property type="evidence" value="ECO:0007669"/>
    <property type="project" value="TreeGrafter"/>
</dbReference>
<dbReference type="InterPro" id="IPR000648">
    <property type="entry name" value="Oxysterol-bd"/>
</dbReference>
<dbReference type="InParanoid" id="A0A0D2WVN6"/>
<feature type="region of interest" description="Disordered" evidence="7">
    <location>
        <begin position="428"/>
        <end position="487"/>
    </location>
</feature>
<dbReference type="SMART" id="SM00233">
    <property type="entry name" value="PH"/>
    <property type="match status" value="1"/>
</dbReference>
<dbReference type="GO" id="GO:0005829">
    <property type="term" value="C:cytosol"/>
    <property type="evidence" value="ECO:0007669"/>
    <property type="project" value="TreeGrafter"/>
</dbReference>
<dbReference type="GO" id="GO:0005886">
    <property type="term" value="C:plasma membrane"/>
    <property type="evidence" value="ECO:0007669"/>
    <property type="project" value="TreeGrafter"/>
</dbReference>
<dbReference type="AlphaFoldDB" id="A0A0D2WVN6"/>
<evidence type="ECO:0000313" key="9">
    <source>
        <dbReference type="EMBL" id="KJE96930.1"/>
    </source>
</evidence>
<feature type="region of interest" description="Disordered" evidence="7">
    <location>
        <begin position="282"/>
        <end position="303"/>
    </location>
</feature>
<evidence type="ECO:0000259" key="8">
    <source>
        <dbReference type="PROSITE" id="PS50003"/>
    </source>
</evidence>
<proteinExistence type="inferred from homology"/>
<name>A0A0D2WVN6_CAPO3</name>
<evidence type="ECO:0000256" key="4">
    <source>
        <dbReference type="ARBA" id="ARBA00023055"/>
    </source>
</evidence>
<dbReference type="Gene3D" id="2.40.160.120">
    <property type="match status" value="1"/>
</dbReference>
<evidence type="ECO:0000256" key="3">
    <source>
        <dbReference type="ARBA" id="ARBA00022553"/>
    </source>
</evidence>
<evidence type="ECO:0000256" key="1">
    <source>
        <dbReference type="ARBA" id="ARBA00008842"/>
    </source>
</evidence>
<dbReference type="PROSITE" id="PS01013">
    <property type="entry name" value="OSBP"/>
    <property type="match status" value="1"/>
</dbReference>
<dbReference type="PROSITE" id="PS50003">
    <property type="entry name" value="PH_DOMAIN"/>
    <property type="match status" value="1"/>
</dbReference>
<dbReference type="OrthoDB" id="1854502at2759"/>
<keyword evidence="5" id="KW-0446">Lipid-binding</keyword>
<accession>A0A0D2WVN6</accession>
<dbReference type="InterPro" id="IPR037239">
    <property type="entry name" value="OSBP_sf"/>
</dbReference>
<dbReference type="InterPro" id="IPR001849">
    <property type="entry name" value="PH_domain"/>
</dbReference>
<feature type="region of interest" description="Disordered" evidence="7">
    <location>
        <begin position="123"/>
        <end position="179"/>
    </location>
</feature>
<dbReference type="Proteomes" id="UP000008743">
    <property type="component" value="Unassembled WGS sequence"/>
</dbReference>
<evidence type="ECO:0000313" key="10">
    <source>
        <dbReference type="Proteomes" id="UP000008743"/>
    </source>
</evidence>
<dbReference type="Gene3D" id="2.30.29.30">
    <property type="entry name" value="Pleckstrin-homology domain (PH domain)/Phosphotyrosine-binding domain (PTB)"/>
    <property type="match status" value="1"/>
</dbReference>
<protein>
    <recommendedName>
        <fullName evidence="8">PH domain-containing protein</fullName>
    </recommendedName>
</protein>
<evidence type="ECO:0000256" key="5">
    <source>
        <dbReference type="ARBA" id="ARBA00023121"/>
    </source>
</evidence>
<feature type="domain" description="PH" evidence="8">
    <location>
        <begin position="28"/>
        <end position="120"/>
    </location>
</feature>
<feature type="compositionally biased region" description="Low complexity" evidence="7">
    <location>
        <begin position="433"/>
        <end position="487"/>
    </location>
</feature>
<comment type="similarity">
    <text evidence="1 6">Belongs to the OSBP family.</text>
</comment>
<dbReference type="eggNOG" id="KOG1737">
    <property type="taxonomic scope" value="Eukaryota"/>
</dbReference>
<evidence type="ECO:0000256" key="2">
    <source>
        <dbReference type="ARBA" id="ARBA00022448"/>
    </source>
</evidence>
<keyword evidence="3" id="KW-0597">Phosphoprotein</keyword>
<sequence>MSSAPESPLLRGFDGNVVQLPPDQPLDGDEFSGWLLKWTNYMSGWRERWFILKGGALSYYRSKEEVTETCRGTVSLVGAQITPDDRLGIDVATSTQHFHCRAHSEPERARWIMALELAKVKAQSRAAGKHHHGAGAAGASGGLTASPRRSSNGAHGSNSSNSSSSSSSHVPAPPAFSLSGGAAGGKPATILGAASSSLASRPRIVGLVGQQIDYESDEEDEGAASTSIDEAAFLQSVKQAFSEVKLRSELLFKQAIGLQRSCTTVEASLGAVSDASIEASRKSSSNASLPTASSPTLATAASAARPHTPELLLNGAVAPADAVAHIRQLQEDAAMFKITAAAMVDACSSYVHNIEQHHGEWTKILLAERSRFTSLAETVETLAKQHNVLERRATLVASGKTFHTHVEMDDEEVFFDAADDEDEFFAAEDEDAPATTTTATAAPATTTATHTTATHTSPAAASTLASTAAANSRAPSTAAPTAAVVPTARRRRERIPYRPQTSASLWGVMKDCIGKDLSKIPMPVFFNEPLSFLQRLCEDLEYADLLDSAAKATSSTERMAFVAAYTMSSYANTTTRTGKPFNPLLGETYELDMRAEKGWRVITEQVSHHPPISAMHTEGRGWTLWQDFGMISKFRGKYLQIVPVGITHLTFENGDHYTWRKVTTTVHNIIVGKLWIDQHGEMEIVNHTTKERCSMKYYAYSYFSSEKPRKVTGEVMDETGKCKIELLGTWDESLESRPPGTNLPGKQLWKRGTLPVDSAKMYGYTKFACLLNEPEQNVCPTDSRLRPDQRKMENGMFEEADTEKLRLEEKQRAVRKQREASGETVQPRWFARRYQPLTDADEFVYSGGYWEAKEAKNWTNVPDIF</sequence>
<dbReference type="InterPro" id="IPR011993">
    <property type="entry name" value="PH-like_dom_sf"/>
</dbReference>
<evidence type="ECO:0000256" key="7">
    <source>
        <dbReference type="SAM" id="MobiDB-lite"/>
    </source>
</evidence>
<dbReference type="Pfam" id="PF00169">
    <property type="entry name" value="PH"/>
    <property type="match status" value="1"/>
</dbReference>
<dbReference type="RefSeq" id="XP_011270737.1">
    <property type="nucleotide sequence ID" value="XM_011272435.1"/>
</dbReference>
<dbReference type="GO" id="GO:0032934">
    <property type="term" value="F:sterol binding"/>
    <property type="evidence" value="ECO:0007669"/>
    <property type="project" value="TreeGrafter"/>
</dbReference>
<feature type="compositionally biased region" description="Low complexity" evidence="7">
    <location>
        <begin position="150"/>
        <end position="169"/>
    </location>
</feature>
<dbReference type="EMBL" id="KE346372">
    <property type="protein sequence ID" value="KJE96930.1"/>
    <property type="molecule type" value="Genomic_DNA"/>
</dbReference>
<dbReference type="GO" id="GO:0006869">
    <property type="term" value="P:lipid transport"/>
    <property type="evidence" value="ECO:0007669"/>
    <property type="project" value="UniProtKB-KW"/>
</dbReference>
<dbReference type="PANTHER" id="PTHR10972">
    <property type="entry name" value="OXYSTEROL-BINDING PROTEIN-RELATED"/>
    <property type="match status" value="1"/>
</dbReference>
<evidence type="ECO:0000256" key="6">
    <source>
        <dbReference type="RuleBase" id="RU003844"/>
    </source>
</evidence>
<reference evidence="10" key="1">
    <citation type="submission" date="2011-02" db="EMBL/GenBank/DDBJ databases">
        <title>The Genome Sequence of Capsaspora owczarzaki ATCC 30864.</title>
        <authorList>
            <person name="Russ C."/>
            <person name="Cuomo C."/>
            <person name="Burger G."/>
            <person name="Gray M.W."/>
            <person name="Holland P.W.H."/>
            <person name="King N."/>
            <person name="Lang F.B.F."/>
            <person name="Roger A.J."/>
            <person name="Ruiz-Trillo I."/>
            <person name="Young S.K."/>
            <person name="Zeng Q."/>
            <person name="Gargeya S."/>
            <person name="Alvarado L."/>
            <person name="Berlin A."/>
            <person name="Chapman S.B."/>
            <person name="Chen Z."/>
            <person name="Freedman E."/>
            <person name="Gellesch M."/>
            <person name="Goldberg J."/>
            <person name="Griggs A."/>
            <person name="Gujja S."/>
            <person name="Heilman E."/>
            <person name="Heiman D."/>
            <person name="Howarth C."/>
            <person name="Mehta T."/>
            <person name="Neiman D."/>
            <person name="Pearson M."/>
            <person name="Roberts A."/>
            <person name="Saif S."/>
            <person name="Shea T."/>
            <person name="Shenoy N."/>
            <person name="Sisk P."/>
            <person name="Stolte C."/>
            <person name="Sykes S."/>
            <person name="White J."/>
            <person name="Yandava C."/>
            <person name="Haas B."/>
            <person name="Nusbaum C."/>
            <person name="Birren B."/>
        </authorList>
    </citation>
    <scope>NUCLEOTIDE SEQUENCE</scope>
    <source>
        <strain evidence="10">ATCC 30864</strain>
    </source>
</reference>
<keyword evidence="4" id="KW-0445">Lipid transport</keyword>
<gene>
    <name evidence="9" type="ORF">CAOG_009049</name>
</gene>
<dbReference type="FunFam" id="3.30.70.3490:FF:000015">
    <property type="entry name" value="Oxysterol-binding protein"/>
    <property type="match status" value="1"/>
</dbReference>
<dbReference type="FunFam" id="2.40.160.120:FF:000031">
    <property type="entry name" value="Oxysterol-binding protein 2"/>
    <property type="match status" value="1"/>
</dbReference>